<gene>
    <name evidence="3" type="ORF">O185_01160</name>
</gene>
<feature type="transmembrane region" description="Helical" evidence="1">
    <location>
        <begin position="12"/>
        <end position="35"/>
    </location>
</feature>
<proteinExistence type="predicted"/>
<keyword evidence="4" id="KW-1185">Reference proteome</keyword>
<keyword evidence="1" id="KW-0472">Membrane</keyword>
<evidence type="ECO:0000313" key="4">
    <source>
        <dbReference type="Proteomes" id="UP000017133"/>
    </source>
</evidence>
<evidence type="ECO:0000256" key="1">
    <source>
        <dbReference type="SAM" id="Phobius"/>
    </source>
</evidence>
<dbReference type="EMBL" id="AXDT01000012">
    <property type="protein sequence ID" value="ERT14900.1"/>
    <property type="molecule type" value="Genomic_DNA"/>
</dbReference>
<evidence type="ECO:0000259" key="2">
    <source>
        <dbReference type="Pfam" id="PF04917"/>
    </source>
</evidence>
<dbReference type="InterPro" id="IPR007001">
    <property type="entry name" value="Shufflon_N"/>
</dbReference>
<feature type="domain" description="Bacterial shufflon protein N-terminal" evidence="2">
    <location>
        <begin position="41"/>
        <end position="259"/>
    </location>
</feature>
<dbReference type="Proteomes" id="UP000017133">
    <property type="component" value="Unassembled WGS sequence"/>
</dbReference>
<name>U7R5M6_PHOTE</name>
<reference evidence="3 4" key="1">
    <citation type="submission" date="2013-10" db="EMBL/GenBank/DDBJ databases">
        <title>Whole Genome Shotgun Sequence of Photorhabdus temperata J3.</title>
        <authorList>
            <person name="Park G.-S."/>
            <person name="Hong S.-J."/>
            <person name="Shin J.-H."/>
        </authorList>
    </citation>
    <scope>NUCLEOTIDE SEQUENCE [LARGE SCALE GENOMIC DNA]</scope>
    <source>
        <strain evidence="3 4">J3</strain>
    </source>
</reference>
<dbReference type="AlphaFoldDB" id="U7R5M6"/>
<keyword evidence="1" id="KW-0812">Transmembrane</keyword>
<protein>
    <recommendedName>
        <fullName evidence="2">Bacterial shufflon protein N-terminal domain-containing protein</fullName>
    </recommendedName>
</protein>
<accession>U7R5M6</accession>
<dbReference type="Pfam" id="PF04917">
    <property type="entry name" value="Shufflon_N"/>
    <property type="match status" value="1"/>
</dbReference>
<sequence>MRKIKKGIYQVSDSVIALGVLFMVLTTIIIPASVWTVNEYRNTVTAGQARTVQNAVNKYISDNATSISASATATSPFTLTVPMLVSANYLPAGYASTNNFSSTYQTKIFQPATGKFHVMTFLTGGVDLKLSQARNIAIKIGAAGGYIESGIAKGALGAWSENLSTFGGFNPGDGHIVIAGFYQNGAISNDYLYRKAIPGHPELNTMSTALNMGGNDMTNSATVHAQNATITNTVTAANANVSDMLNSGKIMATGKITSSDIVEGKYLYPSQVATAGKACLPNGIIARDNSGSAMSCKNGKWNRMGGLAQNHCKQIGNFGGRDFTHYKCPVGWYAAGLQFVGHQRSESAYVITCCQ</sequence>
<evidence type="ECO:0000313" key="3">
    <source>
        <dbReference type="EMBL" id="ERT14900.1"/>
    </source>
</evidence>
<comment type="caution">
    <text evidence="3">The sequence shown here is derived from an EMBL/GenBank/DDBJ whole genome shotgun (WGS) entry which is preliminary data.</text>
</comment>
<keyword evidence="1" id="KW-1133">Transmembrane helix</keyword>
<organism evidence="3 4">
    <name type="scientific">Photorhabdus temperata J3</name>
    <dbReference type="NCBI Taxonomy" id="1389415"/>
    <lineage>
        <taxon>Bacteria</taxon>
        <taxon>Pseudomonadati</taxon>
        <taxon>Pseudomonadota</taxon>
        <taxon>Gammaproteobacteria</taxon>
        <taxon>Enterobacterales</taxon>
        <taxon>Morganellaceae</taxon>
        <taxon>Photorhabdus</taxon>
    </lineage>
</organism>
<dbReference type="PATRIC" id="fig|1389415.4.peg.218"/>